<comment type="caution">
    <text evidence="1">The sequence shown here is derived from an EMBL/GenBank/DDBJ whole genome shotgun (WGS) entry which is preliminary data.</text>
</comment>
<reference evidence="1" key="1">
    <citation type="journal article" date="2014" name="Int. J. Syst. Evol. Microbiol.">
        <title>Complete genome sequence of Corynebacterium casei LMG S-19264T (=DSM 44701T), isolated from a smear-ripened cheese.</title>
        <authorList>
            <consortium name="US DOE Joint Genome Institute (JGI-PGF)"/>
            <person name="Walter F."/>
            <person name="Albersmeier A."/>
            <person name="Kalinowski J."/>
            <person name="Ruckert C."/>
        </authorList>
    </citation>
    <scope>NUCLEOTIDE SEQUENCE</scope>
    <source>
        <strain evidence="1">JCM 4125</strain>
    </source>
</reference>
<dbReference type="Proteomes" id="UP000646776">
    <property type="component" value="Unassembled WGS sequence"/>
</dbReference>
<evidence type="ECO:0000313" key="1">
    <source>
        <dbReference type="EMBL" id="GGT70383.1"/>
    </source>
</evidence>
<evidence type="ECO:0000313" key="2">
    <source>
        <dbReference type="Proteomes" id="UP000646776"/>
    </source>
</evidence>
<gene>
    <name evidence="1" type="ORF">GCM10010226_55250</name>
</gene>
<reference evidence="1" key="2">
    <citation type="submission" date="2020-09" db="EMBL/GenBank/DDBJ databases">
        <authorList>
            <person name="Sun Q."/>
            <person name="Ohkuma M."/>
        </authorList>
    </citation>
    <scope>NUCLEOTIDE SEQUENCE</scope>
    <source>
        <strain evidence="1">JCM 4125</strain>
    </source>
</reference>
<sequence length="197" mass="20848">MNEDELLARLQAADLARVPTAPPDIDRLLEAAMTTTTTRAPVDTGKPRRNLRPRLLSAAAAAVLAGGGFIAWQTTQAPASAPSAAPLVLTVQGTAGSAKCAAPTVGILRKNSTAFEGTATSVTGDRVTFHVKHWYRGDAGVSTVTLEHIQGLESVTFTAGDRYLVTARDGEVGMCGGTVWAEPQMRDLYRRAFPSER</sequence>
<protein>
    <submittedName>
        <fullName evidence="1">Uncharacterized protein</fullName>
    </submittedName>
</protein>
<dbReference type="AlphaFoldDB" id="A0A918HJJ0"/>
<organism evidence="1 2">
    <name type="scientific">Streptomyces phaeofaciens</name>
    <dbReference type="NCBI Taxonomy" id="68254"/>
    <lineage>
        <taxon>Bacteria</taxon>
        <taxon>Bacillati</taxon>
        <taxon>Actinomycetota</taxon>
        <taxon>Actinomycetes</taxon>
        <taxon>Kitasatosporales</taxon>
        <taxon>Streptomycetaceae</taxon>
        <taxon>Streptomyces</taxon>
    </lineage>
</organism>
<name>A0A918HJJ0_9ACTN</name>
<accession>A0A918HJJ0</accession>
<proteinExistence type="predicted"/>
<dbReference type="RefSeq" id="WP_189714108.1">
    <property type="nucleotide sequence ID" value="NZ_BMSA01000018.1"/>
</dbReference>
<keyword evidence="2" id="KW-1185">Reference proteome</keyword>
<dbReference type="EMBL" id="BMSA01000018">
    <property type="protein sequence ID" value="GGT70383.1"/>
    <property type="molecule type" value="Genomic_DNA"/>
</dbReference>